<dbReference type="EMBL" id="JAUCMX010000001">
    <property type="protein sequence ID" value="KAK3557066.1"/>
    <property type="molecule type" value="Genomic_DNA"/>
</dbReference>
<dbReference type="Pfam" id="PF00089">
    <property type="entry name" value="Trypsin"/>
    <property type="match status" value="2"/>
</dbReference>
<evidence type="ECO:0000259" key="3">
    <source>
        <dbReference type="PROSITE" id="PS50240"/>
    </source>
</evidence>
<dbReference type="AlphaFoldDB" id="A0AAE0RKS2"/>
<dbReference type="InterPro" id="IPR009003">
    <property type="entry name" value="Peptidase_S1_PA"/>
</dbReference>
<dbReference type="InterPro" id="IPR001254">
    <property type="entry name" value="Trypsin_dom"/>
</dbReference>
<name>A0AAE0RKS2_9TELE</name>
<dbReference type="Proteomes" id="UP001274896">
    <property type="component" value="Unassembled WGS sequence"/>
</dbReference>
<dbReference type="Gene3D" id="2.40.10.10">
    <property type="entry name" value="Trypsin-like serine proteases"/>
    <property type="match status" value="3"/>
</dbReference>
<feature type="compositionally biased region" description="Polar residues" evidence="2">
    <location>
        <begin position="233"/>
        <end position="279"/>
    </location>
</feature>
<dbReference type="InterPro" id="IPR043504">
    <property type="entry name" value="Peptidase_S1_PA_chymotrypsin"/>
</dbReference>
<organism evidence="4 5">
    <name type="scientific">Hemibagrus guttatus</name>
    <dbReference type="NCBI Taxonomy" id="175788"/>
    <lineage>
        <taxon>Eukaryota</taxon>
        <taxon>Metazoa</taxon>
        <taxon>Chordata</taxon>
        <taxon>Craniata</taxon>
        <taxon>Vertebrata</taxon>
        <taxon>Euteleostomi</taxon>
        <taxon>Actinopterygii</taxon>
        <taxon>Neopterygii</taxon>
        <taxon>Teleostei</taxon>
        <taxon>Ostariophysi</taxon>
        <taxon>Siluriformes</taxon>
        <taxon>Bagridae</taxon>
        <taxon>Hemibagrus</taxon>
    </lineage>
</organism>
<dbReference type="SMART" id="SM00020">
    <property type="entry name" value="Tryp_SPc"/>
    <property type="match status" value="1"/>
</dbReference>
<evidence type="ECO:0000256" key="2">
    <source>
        <dbReference type="SAM" id="MobiDB-lite"/>
    </source>
</evidence>
<reference evidence="4" key="1">
    <citation type="submission" date="2023-06" db="EMBL/GenBank/DDBJ databases">
        <title>Male Hemibagrus guttatus genome.</title>
        <authorList>
            <person name="Bian C."/>
        </authorList>
    </citation>
    <scope>NUCLEOTIDE SEQUENCE</scope>
    <source>
        <strain evidence="4">Male_cb2023</strain>
        <tissue evidence="4">Muscle</tissue>
    </source>
</reference>
<accession>A0AAE0RKS2</accession>
<dbReference type="PROSITE" id="PS50240">
    <property type="entry name" value="TRYPSIN_DOM"/>
    <property type="match status" value="1"/>
</dbReference>
<keyword evidence="5" id="KW-1185">Reference proteome</keyword>
<dbReference type="PANTHER" id="PTHR24252">
    <property type="entry name" value="ACROSIN-RELATED"/>
    <property type="match status" value="1"/>
</dbReference>
<dbReference type="CDD" id="cd00190">
    <property type="entry name" value="Tryp_SPc"/>
    <property type="match status" value="1"/>
</dbReference>
<feature type="non-terminal residue" evidence="4">
    <location>
        <position position="279"/>
    </location>
</feature>
<keyword evidence="1" id="KW-1015">Disulfide bond</keyword>
<sequence length="279" mass="28922">CGYAQFNTHAVGGENASEGAWPWQDSLQRPGKQGGHFCGGSLINKDWVLTVAQCFSRLPNYNSTTKNNDIALLHLDASVNFTDHIRPVCLAGQGSSFPDGTIGWITGWGNVNATVSSPGVLQEAMVPIADAYLCDFLLSPGSITANMICAGYIQGGLTPARCANPSPLSGRVFGPVEPEEERGTQRGNMGGSEEQGKAGGGSEEHGEVSGGNEEQGEASGGSDGHGGKARGSQTASTAEQKCRVTSTAEQEGQATSIAEQQSRAMSTAEQQSRATSPDA</sequence>
<comment type="caution">
    <text evidence="4">The sequence shown here is derived from an EMBL/GenBank/DDBJ whole genome shotgun (WGS) entry which is preliminary data.</text>
</comment>
<dbReference type="GO" id="GO:0006508">
    <property type="term" value="P:proteolysis"/>
    <property type="evidence" value="ECO:0007669"/>
    <property type="project" value="InterPro"/>
</dbReference>
<dbReference type="PANTHER" id="PTHR24252:SF7">
    <property type="entry name" value="HYALIN"/>
    <property type="match status" value="1"/>
</dbReference>
<dbReference type="SUPFAM" id="SSF50494">
    <property type="entry name" value="Trypsin-like serine proteases"/>
    <property type="match status" value="1"/>
</dbReference>
<dbReference type="GO" id="GO:0004252">
    <property type="term" value="F:serine-type endopeptidase activity"/>
    <property type="evidence" value="ECO:0007669"/>
    <property type="project" value="InterPro"/>
</dbReference>
<proteinExistence type="predicted"/>
<gene>
    <name evidence="4" type="ORF">QTP70_024446</name>
</gene>
<evidence type="ECO:0000313" key="5">
    <source>
        <dbReference type="Proteomes" id="UP001274896"/>
    </source>
</evidence>
<protein>
    <recommendedName>
        <fullName evidence="3">Peptidase S1 domain-containing protein</fullName>
    </recommendedName>
</protein>
<evidence type="ECO:0000256" key="1">
    <source>
        <dbReference type="ARBA" id="ARBA00023157"/>
    </source>
</evidence>
<evidence type="ECO:0000313" key="4">
    <source>
        <dbReference type="EMBL" id="KAK3557066.1"/>
    </source>
</evidence>
<feature type="region of interest" description="Disordered" evidence="2">
    <location>
        <begin position="168"/>
        <end position="279"/>
    </location>
</feature>
<feature type="domain" description="Peptidase S1" evidence="3">
    <location>
        <begin position="10"/>
        <end position="242"/>
    </location>
</feature>